<evidence type="ECO:0000313" key="7">
    <source>
        <dbReference type="Proteomes" id="UP000609531"/>
    </source>
</evidence>
<dbReference type="RefSeq" id="WP_198882511.1">
    <property type="nucleotide sequence ID" value="NZ_JAEKJA010000010.1"/>
</dbReference>
<comment type="similarity">
    <text evidence="1">Belongs to the leucine-binding protein family.</text>
</comment>
<evidence type="ECO:0000256" key="4">
    <source>
        <dbReference type="SAM" id="SignalP"/>
    </source>
</evidence>
<keyword evidence="7" id="KW-1185">Reference proteome</keyword>
<dbReference type="GO" id="GO:0006865">
    <property type="term" value="P:amino acid transport"/>
    <property type="evidence" value="ECO:0007669"/>
    <property type="project" value="UniProtKB-KW"/>
</dbReference>
<dbReference type="Proteomes" id="UP000609531">
    <property type="component" value="Unassembled WGS sequence"/>
</dbReference>
<dbReference type="PANTHER" id="PTHR30483:SF37">
    <property type="entry name" value="ABC TRANSPORTER SUBSTRATE-BINDING PROTEIN"/>
    <property type="match status" value="1"/>
</dbReference>
<dbReference type="SUPFAM" id="SSF53822">
    <property type="entry name" value="Periplasmic binding protein-like I"/>
    <property type="match status" value="1"/>
</dbReference>
<sequence>MSNRHLPKPRSQRALATATTGLVALSLAVGSAAAQDTVKIGAPLALTGGLADEGKKQALVYDMWEKKVNDAGGIEIGGKMYPVEIIEYDYQTDGPRAGQLAERLITEDEVNVLMAPFGSGHTKIAATVGQRYRIPTLACVASSESVYSQGNPYLFGTLSPNANMTAAMVEYLKENVDGLSKVAVYGRDDVFPKSMAAATAAAAEAGGLEVVYNELYPVGTMDHAAAISSIVAAEPDWVYATGYTQDLILIRRQLADLGVKAPVITMVTGPAYVEFTEGLGELANGVTSQTWWHHSVAYEGEGAWKTTKAFYDDFLAASGGEDPDYVHGSCAGALVVLEDALKRAGSLDGEAIRQALADTDITTFYGPINFGENGMNQARELPIIQVQDEAIEVLYPASIATAELELLSE</sequence>
<evidence type="ECO:0000259" key="5">
    <source>
        <dbReference type="Pfam" id="PF13458"/>
    </source>
</evidence>
<dbReference type="Gene3D" id="3.40.50.2300">
    <property type="match status" value="2"/>
</dbReference>
<dbReference type="InterPro" id="IPR028081">
    <property type="entry name" value="Leu-bd"/>
</dbReference>
<gene>
    <name evidence="6" type="ORF">JCR33_12955</name>
</gene>
<dbReference type="AlphaFoldDB" id="A0A934MDP9"/>
<dbReference type="InterPro" id="IPR028082">
    <property type="entry name" value="Peripla_BP_I"/>
</dbReference>
<evidence type="ECO:0000256" key="2">
    <source>
        <dbReference type="ARBA" id="ARBA00022729"/>
    </source>
</evidence>
<keyword evidence="2 4" id="KW-0732">Signal</keyword>
<organism evidence="6 7">
    <name type="scientific">Acuticoccus mangrovi</name>
    <dbReference type="NCBI Taxonomy" id="2796142"/>
    <lineage>
        <taxon>Bacteria</taxon>
        <taxon>Pseudomonadati</taxon>
        <taxon>Pseudomonadota</taxon>
        <taxon>Alphaproteobacteria</taxon>
        <taxon>Hyphomicrobiales</taxon>
        <taxon>Amorphaceae</taxon>
        <taxon>Acuticoccus</taxon>
    </lineage>
</organism>
<protein>
    <submittedName>
        <fullName evidence="6">Amino acid ABC transporter substrate-binding protein</fullName>
    </submittedName>
</protein>
<keyword evidence="3" id="KW-0813">Transport</keyword>
<reference evidence="6" key="1">
    <citation type="submission" date="2020-12" db="EMBL/GenBank/DDBJ databases">
        <title>Bacterial taxonomy.</title>
        <authorList>
            <person name="Pan X."/>
        </authorList>
    </citation>
    <scope>NUCLEOTIDE SEQUENCE</scope>
    <source>
        <strain evidence="6">B2012</strain>
    </source>
</reference>
<comment type="caution">
    <text evidence="6">The sequence shown here is derived from an EMBL/GenBank/DDBJ whole genome shotgun (WGS) entry which is preliminary data.</text>
</comment>
<evidence type="ECO:0000313" key="6">
    <source>
        <dbReference type="EMBL" id="MBJ3776607.1"/>
    </source>
</evidence>
<proteinExistence type="inferred from homology"/>
<dbReference type="PANTHER" id="PTHR30483">
    <property type="entry name" value="LEUCINE-SPECIFIC-BINDING PROTEIN"/>
    <property type="match status" value="1"/>
</dbReference>
<feature type="domain" description="Leucine-binding protein" evidence="5">
    <location>
        <begin position="37"/>
        <end position="387"/>
    </location>
</feature>
<name>A0A934MDP9_9HYPH</name>
<evidence type="ECO:0000256" key="3">
    <source>
        <dbReference type="ARBA" id="ARBA00022970"/>
    </source>
</evidence>
<dbReference type="InterPro" id="IPR051010">
    <property type="entry name" value="BCAA_transport"/>
</dbReference>
<dbReference type="EMBL" id="JAEKJA010000010">
    <property type="protein sequence ID" value="MBJ3776607.1"/>
    <property type="molecule type" value="Genomic_DNA"/>
</dbReference>
<accession>A0A934MDP9</accession>
<keyword evidence="3" id="KW-0029">Amino-acid transport</keyword>
<dbReference type="Pfam" id="PF13458">
    <property type="entry name" value="Peripla_BP_6"/>
    <property type="match status" value="1"/>
</dbReference>
<dbReference type="CDD" id="cd06338">
    <property type="entry name" value="PBP1_ABC_ligand_binding-like"/>
    <property type="match status" value="1"/>
</dbReference>
<feature type="signal peptide" evidence="4">
    <location>
        <begin position="1"/>
        <end position="34"/>
    </location>
</feature>
<feature type="chain" id="PRO_5037933859" evidence="4">
    <location>
        <begin position="35"/>
        <end position="409"/>
    </location>
</feature>
<evidence type="ECO:0000256" key="1">
    <source>
        <dbReference type="ARBA" id="ARBA00010062"/>
    </source>
</evidence>